<proteinExistence type="predicted"/>
<dbReference type="Pfam" id="PF12028">
    <property type="entry name" value="DUF3515"/>
    <property type="match status" value="1"/>
</dbReference>
<comment type="caution">
    <text evidence="2">The sequence shown here is derived from an EMBL/GenBank/DDBJ whole genome shotgun (WGS) entry which is preliminary data.</text>
</comment>
<dbReference type="EMBL" id="JAAXPI010000015">
    <property type="protein sequence ID" value="NKZ04827.1"/>
    <property type="molecule type" value="Genomic_DNA"/>
</dbReference>
<gene>
    <name evidence="2" type="ORF">HGB48_13845</name>
</gene>
<accession>A0A846YYR3</accession>
<evidence type="ECO:0000313" key="2">
    <source>
        <dbReference type="EMBL" id="NKZ04827.1"/>
    </source>
</evidence>
<reference evidence="2 3" key="1">
    <citation type="submission" date="2020-04" db="EMBL/GenBank/DDBJ databases">
        <title>MicrobeNet Type strains.</title>
        <authorList>
            <person name="Nicholson A.C."/>
        </authorList>
    </citation>
    <scope>NUCLEOTIDE SEQUENCE [LARGE SCALE GENOMIC DNA]</scope>
    <source>
        <strain evidence="2 3">ATCC BAA-277</strain>
    </source>
</reference>
<keyword evidence="3" id="KW-1185">Reference proteome</keyword>
<dbReference type="AlphaFoldDB" id="A0A846YYR3"/>
<organism evidence="2 3">
    <name type="scientific">Actinomadura latina</name>
    <dbReference type="NCBI Taxonomy" id="163603"/>
    <lineage>
        <taxon>Bacteria</taxon>
        <taxon>Bacillati</taxon>
        <taxon>Actinomycetota</taxon>
        <taxon>Actinomycetes</taxon>
        <taxon>Streptosporangiales</taxon>
        <taxon>Thermomonosporaceae</taxon>
        <taxon>Actinomadura</taxon>
    </lineage>
</organism>
<protein>
    <submittedName>
        <fullName evidence="2">DUF3515 domain-containing protein</fullName>
    </submittedName>
</protein>
<dbReference type="Proteomes" id="UP000579250">
    <property type="component" value="Unassembled WGS sequence"/>
</dbReference>
<sequence length="194" mass="20131">MSTSWASSSSRRSRRSKASPAPSPARLFTSKGLGPGGPGGRPLRRSARLAALAGLAALAAGCGDGAVQVPVPSPDAAITRLCEGLRLPERVHGQERRDTSPGSPLTAAWGSPAIALRCGVPRPAALQPRSELVTINGIDWFGTPVHRPVTWTAVGRQAYVEVTVPPKYNPAGDVLIELGPSITSTIPPKPEGQI</sequence>
<name>A0A846YYR3_9ACTN</name>
<evidence type="ECO:0000313" key="3">
    <source>
        <dbReference type="Proteomes" id="UP000579250"/>
    </source>
</evidence>
<feature type="region of interest" description="Disordered" evidence="1">
    <location>
        <begin position="1"/>
        <end position="44"/>
    </location>
</feature>
<feature type="compositionally biased region" description="Low complexity" evidence="1">
    <location>
        <begin position="1"/>
        <end position="10"/>
    </location>
</feature>
<dbReference type="InterPro" id="IPR021903">
    <property type="entry name" value="DUF3515"/>
</dbReference>
<evidence type="ECO:0000256" key="1">
    <source>
        <dbReference type="SAM" id="MobiDB-lite"/>
    </source>
</evidence>